<feature type="region of interest" description="Disordered" evidence="2">
    <location>
        <begin position="1055"/>
        <end position="1078"/>
    </location>
</feature>
<evidence type="ECO:0000256" key="2">
    <source>
        <dbReference type="SAM" id="MobiDB-lite"/>
    </source>
</evidence>
<feature type="region of interest" description="Disordered" evidence="2">
    <location>
        <begin position="647"/>
        <end position="687"/>
    </location>
</feature>
<name>A0A6V7RTK7_PLAVN</name>
<reference evidence="4 5" key="1">
    <citation type="submission" date="2020-08" db="EMBL/GenBank/DDBJ databases">
        <authorList>
            <person name="Ramaprasad A."/>
        </authorList>
    </citation>
    <scope>NUCLEOTIDE SEQUENCE [LARGE SCALE GENOMIC DNA]</scope>
</reference>
<keyword evidence="1" id="KW-0175">Coiled coil</keyword>
<feature type="chain" id="PRO_5028391372" evidence="3">
    <location>
        <begin position="18"/>
        <end position="1173"/>
    </location>
</feature>
<evidence type="ECO:0000256" key="1">
    <source>
        <dbReference type="SAM" id="Coils"/>
    </source>
</evidence>
<dbReference type="AlphaFoldDB" id="A0A6V7RTK7"/>
<feature type="region of interest" description="Disordered" evidence="2">
    <location>
        <begin position="1135"/>
        <end position="1173"/>
    </location>
</feature>
<feature type="region of interest" description="Disordered" evidence="2">
    <location>
        <begin position="790"/>
        <end position="842"/>
    </location>
</feature>
<feature type="compositionally biased region" description="Acidic residues" evidence="2">
    <location>
        <begin position="821"/>
        <end position="842"/>
    </location>
</feature>
<protein>
    <submittedName>
        <fullName evidence="4">Uncharacterized protein</fullName>
    </submittedName>
</protein>
<dbReference type="EMBL" id="LR865363">
    <property type="protein sequence ID" value="CAD2083883.1"/>
    <property type="molecule type" value="Genomic_DNA"/>
</dbReference>
<feature type="compositionally biased region" description="Basic residues" evidence="2">
    <location>
        <begin position="1155"/>
        <end position="1173"/>
    </location>
</feature>
<feature type="compositionally biased region" description="Polar residues" evidence="2">
    <location>
        <begin position="651"/>
        <end position="671"/>
    </location>
</feature>
<feature type="signal peptide" evidence="3">
    <location>
        <begin position="1"/>
        <end position="17"/>
    </location>
</feature>
<gene>
    <name evidence="4" type="ORF">PVLDE_0100970</name>
</gene>
<feature type="compositionally biased region" description="Basic and acidic residues" evidence="2">
    <location>
        <begin position="790"/>
        <end position="806"/>
    </location>
</feature>
<evidence type="ECO:0000313" key="5">
    <source>
        <dbReference type="Proteomes" id="UP000515308"/>
    </source>
</evidence>
<organism evidence="4 5">
    <name type="scientific">Plasmodium vinckei lentum</name>
    <dbReference type="NCBI Taxonomy" id="138297"/>
    <lineage>
        <taxon>Eukaryota</taxon>
        <taxon>Sar</taxon>
        <taxon>Alveolata</taxon>
        <taxon>Apicomplexa</taxon>
        <taxon>Aconoidasida</taxon>
        <taxon>Haemosporida</taxon>
        <taxon>Plasmodiidae</taxon>
        <taxon>Plasmodium</taxon>
        <taxon>Plasmodium (Vinckeia)</taxon>
    </lineage>
</organism>
<feature type="coiled-coil region" evidence="1">
    <location>
        <begin position="202"/>
        <end position="229"/>
    </location>
</feature>
<sequence length="1173" mass="137855">MNSRFLLFLLFLKFCFCYIKNINRFTNSSFSILKSEKDEAQNRKKNKLIYLNNTNNSTYGNKNVLKNGGINDIGAVENITDNFSCDENKSISTKFLNANKEEDYNDLYFYHIFKKINIIKKNKYIYSPAKYESIRSYIKRELNDCLDINTTSYIFKLSEYFPKNILEASVYVNEVINILSFFTFNNVNNVNQIVSCHTDLGIDNTKEEKNKLNEDLKDLSEQVNINNNHLDHNNDMNSCEGIINTHISSNALMDNNHMNSVHNFMNNSAENDQNLPSVDQNNLYDEEKIQMIKESYINKLKGGSEDTSKLCNSHGDADNTNSITSNSKHEDLLISTQKKKDGTKISKVINKDTNYKSFSYFFFRLVDAISGLFCCIGKRSKREEIYNYLKKFKSIEKIKNYSITDINFNTDFMIYIIRLTKYKHDNFICSLKKLKMYDTETIKKIFLSSVYDNILDLEYIKNLEHEYIIKEAKGEKLPNKIFNDLTETKNSDSNVKTSQNSDQTGNVISQNISQTNLTQIEKKYKFLLEKKLEEQSTKKQIPQINDGDLKNLIKDIIGKHVFTKNSVVSKDKKKKKKKKNDNKLLPVYIHEVEETHIMEILKQNKYSHIDLSSITIKNLIKKINNLLRSYDINITVQVKKENTTISDEKIINSSEENQKMPEQSSTNMESEQNNEKIKQDESETNKTKTDLHVDLSDITLSEVRDYIHDNEKNEIENINDDAHIAQNSDIPEKDVLKYFDVIENKNSIIFEINDYILENENQSTQKQLGESIKFESVEKLDENHLSQIEKELTNEEEKRGSTDTEQNKIGGSDINLSKEVESEEEIEEEMEETNEMEDEAEEEMDDEIEETMEDEAEEEINDEMEEDMDYETEEVEEADDEVRGKKKKKKINKENKEIENLKMHFRYIDNNKLKYNFENVYAKNIEEKIELLLFILRNENKKKIIISTDEKETDLIKMKCKIEKVEYEDIVSTLKNIKYYFAKNINSNNSCFIFMNEIENTLVLRKMFGGLRESKDEERKITIYHFYNSEHKSLVLKKLFYSITNDEDSYSVYLGKPKNKNSQARHTEKGKPIPGRTSERNIKTHTFEKYNNKKNDEIKKKGKKKLKPSEKNWLAFRRRTLKKIDEMKKKAELIKKKKTEKRDKKVKRVIEKLKSKERKRAGKLAKKQTNKKK</sequence>
<dbReference type="VEuPathDB" id="PlasmoDB:PVLDE_0100970"/>
<evidence type="ECO:0000256" key="3">
    <source>
        <dbReference type="SAM" id="SignalP"/>
    </source>
</evidence>
<proteinExistence type="predicted"/>
<accession>A0A6V7RTK7</accession>
<feature type="compositionally biased region" description="Basic and acidic residues" evidence="2">
    <location>
        <begin position="1135"/>
        <end position="1154"/>
    </location>
</feature>
<dbReference type="Proteomes" id="UP000515308">
    <property type="component" value="Chromosome PVLDE_01"/>
</dbReference>
<feature type="compositionally biased region" description="Basic and acidic residues" evidence="2">
    <location>
        <begin position="1065"/>
        <end position="1078"/>
    </location>
</feature>
<feature type="compositionally biased region" description="Basic and acidic residues" evidence="2">
    <location>
        <begin position="673"/>
        <end position="687"/>
    </location>
</feature>
<keyword evidence="3" id="KW-0732">Signal</keyword>
<evidence type="ECO:0000313" key="4">
    <source>
        <dbReference type="EMBL" id="CAD2083883.1"/>
    </source>
</evidence>